<accession>A0A7W6GI34</accession>
<protein>
    <recommendedName>
        <fullName evidence="1">Suppressor of fused-like domain-containing protein</fullName>
    </recommendedName>
</protein>
<dbReference type="RefSeq" id="WP_183800618.1">
    <property type="nucleotide sequence ID" value="NZ_JACIEE010000002.1"/>
</dbReference>
<evidence type="ECO:0000259" key="1">
    <source>
        <dbReference type="Pfam" id="PF05076"/>
    </source>
</evidence>
<gene>
    <name evidence="2" type="ORF">GGQ64_001257</name>
</gene>
<proteinExistence type="predicted"/>
<organism evidence="2 3">
    <name type="scientific">Mycoplana azooxidifex</name>
    <dbReference type="NCBI Taxonomy" id="1636188"/>
    <lineage>
        <taxon>Bacteria</taxon>
        <taxon>Pseudomonadati</taxon>
        <taxon>Pseudomonadota</taxon>
        <taxon>Alphaproteobacteria</taxon>
        <taxon>Hyphomicrobiales</taxon>
        <taxon>Rhizobiaceae</taxon>
        <taxon>Mycoplana</taxon>
    </lineage>
</organism>
<evidence type="ECO:0000313" key="2">
    <source>
        <dbReference type="EMBL" id="MBB3976070.1"/>
    </source>
</evidence>
<evidence type="ECO:0000313" key="3">
    <source>
        <dbReference type="Proteomes" id="UP000574761"/>
    </source>
</evidence>
<comment type="caution">
    <text evidence="2">The sequence shown here is derived from an EMBL/GenBank/DDBJ whole genome shotgun (WGS) entry which is preliminary data.</text>
</comment>
<dbReference type="AlphaFoldDB" id="A0A7W6GI34"/>
<name>A0A7W6GI34_9HYPH</name>
<reference evidence="2 3" key="1">
    <citation type="submission" date="2020-08" db="EMBL/GenBank/DDBJ databases">
        <title>Genomic Encyclopedia of Type Strains, Phase IV (KMG-IV): sequencing the most valuable type-strain genomes for metagenomic binning, comparative biology and taxonomic classification.</title>
        <authorList>
            <person name="Goeker M."/>
        </authorList>
    </citation>
    <scope>NUCLEOTIDE SEQUENCE [LARGE SCALE GENOMIC DNA]</scope>
    <source>
        <strain evidence="2 3">DSM 100211</strain>
    </source>
</reference>
<feature type="domain" description="Suppressor of fused-like" evidence="1">
    <location>
        <begin position="31"/>
        <end position="185"/>
    </location>
</feature>
<dbReference type="Pfam" id="PF05076">
    <property type="entry name" value="SUFU"/>
    <property type="match status" value="1"/>
</dbReference>
<dbReference type="InterPro" id="IPR020941">
    <property type="entry name" value="SUFU-like_domain"/>
</dbReference>
<dbReference type="EMBL" id="JACIEE010000002">
    <property type="protein sequence ID" value="MBB3976070.1"/>
    <property type="molecule type" value="Genomic_DNA"/>
</dbReference>
<dbReference type="Proteomes" id="UP000574761">
    <property type="component" value="Unassembled WGS sequence"/>
</dbReference>
<sequence>MEDSEKSSVPEHLEQYLGEIAHGWSGEDELQSIQVVCFNGKPQQGTTTYATLGLNDMILAMKGTRTIRQELVISACTSFPEKDIARFLLYCAEKIKKRGHALLRGEVVNMGYPLIEGATVTALYSTNPTPFDDGFSEFRNTTPPVIFVLLVPITDNEVSLINKYGWNWFEDMLETQDPDIWDLKRSHEIEYR</sequence>
<keyword evidence="3" id="KW-1185">Reference proteome</keyword>